<evidence type="ECO:0000313" key="1">
    <source>
        <dbReference type="EMBL" id="CAH2314828.1"/>
    </source>
</evidence>
<dbReference type="AlphaFoldDB" id="A0AAD1SZ76"/>
<dbReference type="EMBL" id="OW240920">
    <property type="protein sequence ID" value="CAH2314828.1"/>
    <property type="molecule type" value="Genomic_DNA"/>
</dbReference>
<keyword evidence="2" id="KW-1185">Reference proteome</keyword>
<protein>
    <submittedName>
        <fullName evidence="1">Uncharacterized protein</fullName>
    </submittedName>
</protein>
<sequence length="78" mass="8615">LPIWEGLSKPSPRYEDDSHCQSRRWASHCPQRATSLSCLHLPGIGSIQLFTVTSLRPRAAELAENGLGYTGRLPVSLK</sequence>
<reference evidence="1" key="1">
    <citation type="submission" date="2022-03" db="EMBL/GenBank/DDBJ databases">
        <authorList>
            <person name="Alioto T."/>
            <person name="Alioto T."/>
            <person name="Gomez Garrido J."/>
        </authorList>
    </citation>
    <scope>NUCLEOTIDE SEQUENCE</scope>
</reference>
<proteinExistence type="predicted"/>
<evidence type="ECO:0000313" key="2">
    <source>
        <dbReference type="Proteomes" id="UP001295444"/>
    </source>
</evidence>
<accession>A0AAD1SZ76</accession>
<organism evidence="1 2">
    <name type="scientific">Pelobates cultripes</name>
    <name type="common">Western spadefoot toad</name>
    <dbReference type="NCBI Taxonomy" id="61616"/>
    <lineage>
        <taxon>Eukaryota</taxon>
        <taxon>Metazoa</taxon>
        <taxon>Chordata</taxon>
        <taxon>Craniata</taxon>
        <taxon>Vertebrata</taxon>
        <taxon>Euteleostomi</taxon>
        <taxon>Amphibia</taxon>
        <taxon>Batrachia</taxon>
        <taxon>Anura</taxon>
        <taxon>Pelobatoidea</taxon>
        <taxon>Pelobatidae</taxon>
        <taxon>Pelobates</taxon>
    </lineage>
</organism>
<gene>
    <name evidence="1" type="ORF">PECUL_23A037321</name>
</gene>
<dbReference type="Proteomes" id="UP001295444">
    <property type="component" value="Chromosome 09"/>
</dbReference>
<feature type="non-terminal residue" evidence="1">
    <location>
        <position position="1"/>
    </location>
</feature>
<name>A0AAD1SZ76_PELCU</name>